<dbReference type="EMBL" id="KV448182">
    <property type="protein sequence ID" value="OAX41370.1"/>
    <property type="molecule type" value="Genomic_DNA"/>
</dbReference>
<protein>
    <submittedName>
        <fullName evidence="2">Uncharacterized protein</fullName>
    </submittedName>
</protein>
<sequence length="221" mass="24614">MSPHDHNVALDRYPSTMEYQYYDGDHYYDAQSSSTNYDCSLYNSQSYYIPNMMLAVPDPQGEQQLIQTPIYEYSQSAFNSISVSPDLSCTASADSHDAGACSSIPTYYAERRPSYPPSWAQDVKNSFTHIATAQSSEYRATIARLSNDFLANASSLFGGSTSRTRNASTPLIGPTSRASPVQTGDYTPTRKRSLEVMNEQSFVDQVPAPFTRHNNFQDLTI</sequence>
<dbReference type="AlphaFoldDB" id="A0A1B7N948"/>
<feature type="region of interest" description="Disordered" evidence="1">
    <location>
        <begin position="160"/>
        <end position="187"/>
    </location>
</feature>
<evidence type="ECO:0000256" key="1">
    <source>
        <dbReference type="SAM" id="MobiDB-lite"/>
    </source>
</evidence>
<evidence type="ECO:0000313" key="2">
    <source>
        <dbReference type="EMBL" id="OAX41370.1"/>
    </source>
</evidence>
<name>A0A1B7N948_9AGAM</name>
<evidence type="ECO:0000313" key="3">
    <source>
        <dbReference type="Proteomes" id="UP000092154"/>
    </source>
</evidence>
<keyword evidence="3" id="KW-1185">Reference proteome</keyword>
<gene>
    <name evidence="2" type="ORF">K503DRAFT_506493</name>
</gene>
<proteinExistence type="predicted"/>
<reference evidence="2 3" key="1">
    <citation type="submission" date="2016-06" db="EMBL/GenBank/DDBJ databases">
        <title>Comparative genomics of the ectomycorrhizal sister species Rhizopogon vinicolor and Rhizopogon vesiculosus (Basidiomycota: Boletales) reveals a divergence of the mating type B locus.</title>
        <authorList>
            <consortium name="DOE Joint Genome Institute"/>
            <person name="Mujic A.B."/>
            <person name="Kuo A."/>
            <person name="Tritt A."/>
            <person name="Lipzen A."/>
            <person name="Chen C."/>
            <person name="Johnson J."/>
            <person name="Sharma A."/>
            <person name="Barry K."/>
            <person name="Grigoriev I.V."/>
            <person name="Spatafora J.W."/>
        </authorList>
    </citation>
    <scope>NUCLEOTIDE SEQUENCE [LARGE SCALE GENOMIC DNA]</scope>
    <source>
        <strain evidence="2 3">AM-OR11-026</strain>
    </source>
</reference>
<feature type="compositionally biased region" description="Polar residues" evidence="1">
    <location>
        <begin position="160"/>
        <end position="169"/>
    </location>
</feature>
<accession>A0A1B7N948</accession>
<feature type="compositionally biased region" description="Polar residues" evidence="1">
    <location>
        <begin position="176"/>
        <end position="186"/>
    </location>
</feature>
<organism evidence="2 3">
    <name type="scientific">Rhizopogon vinicolor AM-OR11-026</name>
    <dbReference type="NCBI Taxonomy" id="1314800"/>
    <lineage>
        <taxon>Eukaryota</taxon>
        <taxon>Fungi</taxon>
        <taxon>Dikarya</taxon>
        <taxon>Basidiomycota</taxon>
        <taxon>Agaricomycotina</taxon>
        <taxon>Agaricomycetes</taxon>
        <taxon>Agaricomycetidae</taxon>
        <taxon>Boletales</taxon>
        <taxon>Suillineae</taxon>
        <taxon>Rhizopogonaceae</taxon>
        <taxon>Rhizopogon</taxon>
    </lineage>
</organism>
<dbReference type="InParanoid" id="A0A1B7N948"/>
<dbReference type="STRING" id="1314800.A0A1B7N948"/>
<dbReference type="Proteomes" id="UP000092154">
    <property type="component" value="Unassembled WGS sequence"/>
</dbReference>
<dbReference type="OrthoDB" id="39175at2759"/>